<dbReference type="CDD" id="cd06170">
    <property type="entry name" value="LuxR_C_like"/>
    <property type="match status" value="1"/>
</dbReference>
<dbReference type="Proteomes" id="UP001501586">
    <property type="component" value="Unassembled WGS sequence"/>
</dbReference>
<dbReference type="RefSeq" id="WP_236864007.1">
    <property type="nucleotide sequence ID" value="NZ_BAABAZ010000005.1"/>
</dbReference>
<dbReference type="SMART" id="SM00448">
    <property type="entry name" value="REC"/>
    <property type="match status" value="1"/>
</dbReference>
<accession>A0ABP8EIY6</accession>
<keyword evidence="3" id="KW-0238">DNA-binding</keyword>
<dbReference type="Pfam" id="PF00196">
    <property type="entry name" value="GerE"/>
    <property type="match status" value="1"/>
</dbReference>
<dbReference type="Pfam" id="PF00072">
    <property type="entry name" value="Response_reg"/>
    <property type="match status" value="1"/>
</dbReference>
<dbReference type="PANTHER" id="PTHR43214">
    <property type="entry name" value="TWO-COMPONENT RESPONSE REGULATOR"/>
    <property type="match status" value="1"/>
</dbReference>
<dbReference type="InterPro" id="IPR058245">
    <property type="entry name" value="NreC/VraR/RcsB-like_REC"/>
</dbReference>
<evidence type="ECO:0000313" key="8">
    <source>
        <dbReference type="EMBL" id="GAA4283933.1"/>
    </source>
</evidence>
<keyword evidence="2" id="KW-0805">Transcription regulation</keyword>
<sequence length="236" mass="25318">MTGQGASGSETGVSDDSPITVVVVDDQELLRTGLRDLAEHDGDIAVVGEAGTGRSGLSRVRELRPDVVLMDIRMPEMDGLEATRAIVADPRLRDSRVVMLTTFDEDENIIEAIRSGAAGYLLKDISAPDLRQAIRAVAAGDSLLSPSVTRKVLSAIAARPDRQLNTAPLEGLNLREREVLQHVALGMSNDEIAQHLFISPATARTYVSRLLGRLGARDRSQLVIIGYESGLVEPGT</sequence>
<dbReference type="InterPro" id="IPR039420">
    <property type="entry name" value="WalR-like"/>
</dbReference>
<feature type="modified residue" description="4-aspartylphosphate" evidence="5">
    <location>
        <position position="71"/>
    </location>
</feature>
<feature type="domain" description="Response regulatory" evidence="7">
    <location>
        <begin position="20"/>
        <end position="138"/>
    </location>
</feature>
<evidence type="ECO:0000259" key="6">
    <source>
        <dbReference type="PROSITE" id="PS50043"/>
    </source>
</evidence>
<dbReference type="InterPro" id="IPR011006">
    <property type="entry name" value="CheY-like_superfamily"/>
</dbReference>
<proteinExistence type="predicted"/>
<evidence type="ECO:0000256" key="1">
    <source>
        <dbReference type="ARBA" id="ARBA00022553"/>
    </source>
</evidence>
<evidence type="ECO:0000256" key="5">
    <source>
        <dbReference type="PROSITE-ProRule" id="PRU00169"/>
    </source>
</evidence>
<dbReference type="PANTHER" id="PTHR43214:SF24">
    <property type="entry name" value="TRANSCRIPTIONAL REGULATORY PROTEIN NARL-RELATED"/>
    <property type="match status" value="1"/>
</dbReference>
<feature type="domain" description="HTH luxR-type" evidence="6">
    <location>
        <begin position="165"/>
        <end position="230"/>
    </location>
</feature>
<keyword evidence="4" id="KW-0804">Transcription</keyword>
<evidence type="ECO:0000256" key="3">
    <source>
        <dbReference type="ARBA" id="ARBA00023125"/>
    </source>
</evidence>
<evidence type="ECO:0000259" key="7">
    <source>
        <dbReference type="PROSITE" id="PS50110"/>
    </source>
</evidence>
<reference evidence="9" key="1">
    <citation type="journal article" date="2019" name="Int. J. Syst. Evol. Microbiol.">
        <title>The Global Catalogue of Microorganisms (GCM) 10K type strain sequencing project: providing services to taxonomists for standard genome sequencing and annotation.</title>
        <authorList>
            <consortium name="The Broad Institute Genomics Platform"/>
            <consortium name="The Broad Institute Genome Sequencing Center for Infectious Disease"/>
            <person name="Wu L."/>
            <person name="Ma J."/>
        </authorList>
    </citation>
    <scope>NUCLEOTIDE SEQUENCE [LARGE SCALE GENOMIC DNA]</scope>
    <source>
        <strain evidence="9">JCM 17458</strain>
    </source>
</reference>
<dbReference type="PRINTS" id="PR00038">
    <property type="entry name" value="HTHLUXR"/>
</dbReference>
<dbReference type="SUPFAM" id="SSF46894">
    <property type="entry name" value="C-terminal effector domain of the bipartite response regulators"/>
    <property type="match status" value="1"/>
</dbReference>
<name>A0ABP8EIY6_9MICO</name>
<keyword evidence="1 5" id="KW-0597">Phosphoprotein</keyword>
<keyword evidence="9" id="KW-1185">Reference proteome</keyword>
<dbReference type="PROSITE" id="PS50110">
    <property type="entry name" value="RESPONSE_REGULATORY"/>
    <property type="match status" value="1"/>
</dbReference>
<dbReference type="InterPro" id="IPR001789">
    <property type="entry name" value="Sig_transdc_resp-reg_receiver"/>
</dbReference>
<organism evidence="8 9">
    <name type="scientific">Brevibacterium daeguense</name>
    <dbReference type="NCBI Taxonomy" id="909936"/>
    <lineage>
        <taxon>Bacteria</taxon>
        <taxon>Bacillati</taxon>
        <taxon>Actinomycetota</taxon>
        <taxon>Actinomycetes</taxon>
        <taxon>Micrococcales</taxon>
        <taxon>Brevibacteriaceae</taxon>
        <taxon>Brevibacterium</taxon>
    </lineage>
</organism>
<dbReference type="Gene3D" id="3.40.50.2300">
    <property type="match status" value="1"/>
</dbReference>
<dbReference type="SUPFAM" id="SSF52172">
    <property type="entry name" value="CheY-like"/>
    <property type="match status" value="1"/>
</dbReference>
<comment type="caution">
    <text evidence="8">The sequence shown here is derived from an EMBL/GenBank/DDBJ whole genome shotgun (WGS) entry which is preliminary data.</text>
</comment>
<dbReference type="PROSITE" id="PS50043">
    <property type="entry name" value="HTH_LUXR_2"/>
    <property type="match status" value="1"/>
</dbReference>
<evidence type="ECO:0000256" key="4">
    <source>
        <dbReference type="ARBA" id="ARBA00023163"/>
    </source>
</evidence>
<dbReference type="InterPro" id="IPR000792">
    <property type="entry name" value="Tscrpt_reg_LuxR_C"/>
</dbReference>
<dbReference type="InterPro" id="IPR016032">
    <property type="entry name" value="Sig_transdc_resp-reg_C-effctor"/>
</dbReference>
<gene>
    <name evidence="8" type="ORF">GCM10022261_14640</name>
</gene>
<dbReference type="EMBL" id="BAABAZ010000005">
    <property type="protein sequence ID" value="GAA4283933.1"/>
    <property type="molecule type" value="Genomic_DNA"/>
</dbReference>
<protein>
    <submittedName>
        <fullName evidence="8">Response regulator transcription factor</fullName>
    </submittedName>
</protein>
<dbReference type="CDD" id="cd17535">
    <property type="entry name" value="REC_NarL-like"/>
    <property type="match status" value="1"/>
</dbReference>
<evidence type="ECO:0000256" key="2">
    <source>
        <dbReference type="ARBA" id="ARBA00023015"/>
    </source>
</evidence>
<dbReference type="SMART" id="SM00421">
    <property type="entry name" value="HTH_LUXR"/>
    <property type="match status" value="1"/>
</dbReference>
<evidence type="ECO:0000313" key="9">
    <source>
        <dbReference type="Proteomes" id="UP001501586"/>
    </source>
</evidence>